<evidence type="ECO:0000256" key="1">
    <source>
        <dbReference type="SAM" id="Phobius"/>
    </source>
</evidence>
<keyword evidence="1" id="KW-0812">Transmembrane</keyword>
<feature type="transmembrane region" description="Helical" evidence="1">
    <location>
        <begin position="101"/>
        <end position="117"/>
    </location>
</feature>
<dbReference type="EMBL" id="CP031148">
    <property type="protein sequence ID" value="AXG10893.1"/>
    <property type="molecule type" value="Genomic_DNA"/>
</dbReference>
<keyword evidence="1" id="KW-0472">Membrane</keyword>
<name>A0A345EFC1_9EURY</name>
<accession>A0A345EFC1</accession>
<dbReference type="KEGG" id="haq:DU484_14140"/>
<dbReference type="AlphaFoldDB" id="A0A345EFC1"/>
<dbReference type="GeneID" id="37288140"/>
<evidence type="ECO:0000313" key="2">
    <source>
        <dbReference type="EMBL" id="AXG10893.1"/>
    </source>
</evidence>
<feature type="transmembrane region" description="Helical" evidence="1">
    <location>
        <begin position="25"/>
        <end position="48"/>
    </location>
</feature>
<gene>
    <name evidence="2" type="ORF">DU484_14140</name>
</gene>
<sequence length="133" mass="13957">MDGVYAPTRRTASTLPVPLQIGEGIVVLVGMGLLFVAVLALVSIFAYTEHRKEMALIESGQYAAENVQPAPWVLAVGLLLLAVVLADVVRAAWAGTVPGDGLTSAALGLAALAYYWFRRRGTRDSGADGETGD</sequence>
<proteinExistence type="predicted"/>
<dbReference type="RefSeq" id="WP_114606262.1">
    <property type="nucleotide sequence ID" value="NZ_CP031148.1"/>
</dbReference>
<dbReference type="Proteomes" id="UP000252985">
    <property type="component" value="Chromosome"/>
</dbReference>
<feature type="transmembrane region" description="Helical" evidence="1">
    <location>
        <begin position="69"/>
        <end position="89"/>
    </location>
</feature>
<evidence type="ECO:0000313" key="3">
    <source>
        <dbReference type="Proteomes" id="UP000252985"/>
    </source>
</evidence>
<keyword evidence="1" id="KW-1133">Transmembrane helix</keyword>
<reference evidence="2 3" key="1">
    <citation type="submission" date="2018-07" db="EMBL/GenBank/DDBJ databases">
        <title>Genome sequences of Haloplanus sp. CBA1112.</title>
        <authorList>
            <person name="Kim Y.B."/>
            <person name="Roh S.W."/>
        </authorList>
    </citation>
    <scope>NUCLEOTIDE SEQUENCE [LARGE SCALE GENOMIC DNA]</scope>
    <source>
        <strain evidence="2 3">CBA1112</strain>
    </source>
</reference>
<organism evidence="2 3">
    <name type="scientific">Haloplanus rubicundus</name>
    <dbReference type="NCBI Taxonomy" id="1547898"/>
    <lineage>
        <taxon>Archaea</taxon>
        <taxon>Methanobacteriati</taxon>
        <taxon>Methanobacteriota</taxon>
        <taxon>Stenosarchaea group</taxon>
        <taxon>Halobacteria</taxon>
        <taxon>Halobacteriales</taxon>
        <taxon>Haloferacaceae</taxon>
        <taxon>Haloplanus</taxon>
    </lineage>
</organism>
<protein>
    <submittedName>
        <fullName evidence="2">Uncharacterized protein</fullName>
    </submittedName>
</protein>